<dbReference type="Proteomes" id="UP000815698">
    <property type="component" value="Chromosome"/>
</dbReference>
<keyword evidence="3" id="KW-1185">Reference proteome</keyword>
<proteinExistence type="predicted"/>
<evidence type="ECO:0000313" key="2">
    <source>
        <dbReference type="EMBL" id="ATH96202.1"/>
    </source>
</evidence>
<keyword evidence="1" id="KW-1133">Transmembrane helix</keyword>
<sequence>MILAYVMLAFGGVLLGGAYSFTKQKKPILAVIALAVTGLACVLVAFWRIRMG</sequence>
<keyword evidence="1" id="KW-0812">Transmembrane</keyword>
<organism evidence="2 3">
    <name type="scientific">Dermabacter jinjuensis</name>
    <dbReference type="NCBI Taxonomy" id="1667168"/>
    <lineage>
        <taxon>Bacteria</taxon>
        <taxon>Bacillati</taxon>
        <taxon>Actinomycetota</taxon>
        <taxon>Actinomycetes</taxon>
        <taxon>Micrococcales</taxon>
        <taxon>Dermabacteraceae</taxon>
        <taxon>Dermabacter</taxon>
    </lineage>
</organism>
<name>A0ABN5DM34_9MICO</name>
<reference evidence="2 3" key="1">
    <citation type="journal article" date="2016" name="Int. J. Syst. Evol. Microbiol.">
        <title>Dermabacter jinjuensis sp. nov., a novel species of the genus Dermabacter isolated from a clinical specimen.</title>
        <authorList>
            <person name="Park Y.K."/>
            <person name="Lee K.M."/>
            <person name="Lee W.K."/>
            <person name="Cho M.J."/>
            <person name="Lee H.S."/>
            <person name="Cho Y.G."/>
            <person name="Lee Y.C."/>
            <person name="Lee W.K."/>
            <person name="Seong W.K."/>
            <person name="Hwang K.J."/>
        </authorList>
    </citation>
    <scope>NUCLEOTIDE SEQUENCE [LARGE SCALE GENOMIC DNA]</scope>
    <source>
        <strain evidence="2 3">32T</strain>
    </source>
</reference>
<gene>
    <name evidence="2" type="ORF">COP05_03150</name>
</gene>
<keyword evidence="1" id="KW-0472">Membrane</keyword>
<dbReference type="RefSeq" id="WP_096882660.1">
    <property type="nucleotide sequence ID" value="NZ_CP023482.1"/>
</dbReference>
<evidence type="ECO:0008006" key="4">
    <source>
        <dbReference type="Google" id="ProtNLM"/>
    </source>
</evidence>
<evidence type="ECO:0000256" key="1">
    <source>
        <dbReference type="SAM" id="Phobius"/>
    </source>
</evidence>
<dbReference type="EMBL" id="CP023482">
    <property type="protein sequence ID" value="ATH96202.1"/>
    <property type="molecule type" value="Genomic_DNA"/>
</dbReference>
<protein>
    <recommendedName>
        <fullName evidence="4">Amidotransferase</fullName>
    </recommendedName>
</protein>
<accession>A0ABN5DM34</accession>
<feature type="transmembrane region" description="Helical" evidence="1">
    <location>
        <begin position="28"/>
        <end position="47"/>
    </location>
</feature>
<evidence type="ECO:0000313" key="3">
    <source>
        <dbReference type="Proteomes" id="UP000815698"/>
    </source>
</evidence>